<dbReference type="Pfam" id="PF00462">
    <property type="entry name" value="Glutaredoxin"/>
    <property type="match status" value="1"/>
</dbReference>
<dbReference type="eggNOG" id="COG0695">
    <property type="taxonomic scope" value="Bacteria"/>
</dbReference>
<dbReference type="KEGG" id="ppd:Ppro_3366"/>
<sequence length="191" mass="21545">MRRIVPYSAVVLFLLLLARWRVGRKFYYPDRTVYATPANQWLENDHKNRAEPQEQCPPREGNEMKTVLMTMTMALLAVPFGWANGTSGTETTAGNSFAVAQATVPAPSSDSRRFSGTVELYITDWCGYCKRAVAYMKARNIPHVVYDIEKDEAARKRFLQLGGSGVPLIMVGNRRMSGFSPELLEQYLGNR</sequence>
<feature type="domain" description="Glutaredoxin" evidence="1">
    <location>
        <begin position="118"/>
        <end position="174"/>
    </location>
</feature>
<dbReference type="GO" id="GO:0009055">
    <property type="term" value="F:electron transfer activity"/>
    <property type="evidence" value="ECO:0007669"/>
    <property type="project" value="TreeGrafter"/>
</dbReference>
<dbReference type="PANTHER" id="PTHR34386">
    <property type="entry name" value="GLUTAREDOXIN"/>
    <property type="match status" value="1"/>
</dbReference>
<dbReference type="InterPro" id="IPR051548">
    <property type="entry name" value="Grx-like_ET"/>
</dbReference>
<dbReference type="Gene3D" id="3.40.30.10">
    <property type="entry name" value="Glutaredoxin"/>
    <property type="match status" value="1"/>
</dbReference>
<keyword evidence="3" id="KW-1185">Reference proteome</keyword>
<proteinExistence type="predicted"/>
<dbReference type="RefSeq" id="WP_011737175.1">
    <property type="nucleotide sequence ID" value="NC_008609.1"/>
</dbReference>
<dbReference type="STRING" id="338966.Ppro_3366"/>
<dbReference type="Proteomes" id="UP000006732">
    <property type="component" value="Chromosome"/>
</dbReference>
<accession>A1AUD8</accession>
<dbReference type="SUPFAM" id="SSF52833">
    <property type="entry name" value="Thioredoxin-like"/>
    <property type="match status" value="1"/>
</dbReference>
<organism evidence="2 3">
    <name type="scientific">Pelobacter propionicus (strain DSM 2379 / NBRC 103807 / OttBd1)</name>
    <dbReference type="NCBI Taxonomy" id="338966"/>
    <lineage>
        <taxon>Bacteria</taxon>
        <taxon>Pseudomonadati</taxon>
        <taxon>Thermodesulfobacteriota</taxon>
        <taxon>Desulfuromonadia</taxon>
        <taxon>Desulfuromonadales</taxon>
        <taxon>Desulfuromonadaceae</taxon>
        <taxon>Pelobacter</taxon>
    </lineage>
</organism>
<dbReference type="InterPro" id="IPR036249">
    <property type="entry name" value="Thioredoxin-like_sf"/>
</dbReference>
<evidence type="ECO:0000259" key="1">
    <source>
        <dbReference type="Pfam" id="PF00462"/>
    </source>
</evidence>
<reference evidence="2 3" key="1">
    <citation type="submission" date="2006-10" db="EMBL/GenBank/DDBJ databases">
        <title>Complete sequence of chromosome of Pelobacter propionicus DSM 2379.</title>
        <authorList>
            <consortium name="US DOE Joint Genome Institute"/>
            <person name="Copeland A."/>
            <person name="Lucas S."/>
            <person name="Lapidus A."/>
            <person name="Barry K."/>
            <person name="Detter J.C."/>
            <person name="Glavina del Rio T."/>
            <person name="Hammon N."/>
            <person name="Israni S."/>
            <person name="Dalin E."/>
            <person name="Tice H."/>
            <person name="Pitluck S."/>
            <person name="Saunders E."/>
            <person name="Brettin T."/>
            <person name="Bruce D."/>
            <person name="Han C."/>
            <person name="Tapia R."/>
            <person name="Schmutz J."/>
            <person name="Larimer F."/>
            <person name="Land M."/>
            <person name="Hauser L."/>
            <person name="Kyrpides N."/>
            <person name="Kim E."/>
            <person name="Lovley D."/>
            <person name="Richardson P."/>
        </authorList>
    </citation>
    <scope>NUCLEOTIDE SEQUENCE [LARGE SCALE GENOMIC DNA]</scope>
    <source>
        <strain evidence="3">DSM 2379 / NBRC 103807 / OttBd1</strain>
    </source>
</reference>
<evidence type="ECO:0000313" key="3">
    <source>
        <dbReference type="Proteomes" id="UP000006732"/>
    </source>
</evidence>
<dbReference type="AlphaFoldDB" id="A1AUD8"/>
<gene>
    <name evidence="2" type="ordered locus">Ppro_3366</name>
</gene>
<dbReference type="PROSITE" id="PS51354">
    <property type="entry name" value="GLUTAREDOXIN_2"/>
    <property type="match status" value="1"/>
</dbReference>
<dbReference type="CDD" id="cd02976">
    <property type="entry name" value="NrdH"/>
    <property type="match status" value="1"/>
</dbReference>
<dbReference type="HOGENOM" id="CLU_1420271_0_0_7"/>
<dbReference type="InterPro" id="IPR002109">
    <property type="entry name" value="Glutaredoxin"/>
</dbReference>
<dbReference type="PANTHER" id="PTHR34386:SF1">
    <property type="entry name" value="GLUTAREDOXIN-LIKE PROTEIN NRDH"/>
    <property type="match status" value="1"/>
</dbReference>
<dbReference type="EMBL" id="CP000482">
    <property type="protein sequence ID" value="ABL00959.1"/>
    <property type="molecule type" value="Genomic_DNA"/>
</dbReference>
<name>A1AUD8_PELPD</name>
<dbReference type="GO" id="GO:0045454">
    <property type="term" value="P:cell redox homeostasis"/>
    <property type="evidence" value="ECO:0007669"/>
    <property type="project" value="TreeGrafter"/>
</dbReference>
<evidence type="ECO:0000313" key="2">
    <source>
        <dbReference type="EMBL" id="ABL00959.1"/>
    </source>
</evidence>
<protein>
    <submittedName>
        <fullName evidence="2">Glutaredoxin</fullName>
    </submittedName>
</protein>